<sequence>MGYRWFQFWFGIRLLLACLAHFNWFTAFFQLKCVYFTMWKSYDLLWFWMHIILCICFPPLRPENFLLVFINLVTGKFRTPNRTFKEIYDSKYNRKLTRFTKSERRLKQLEKEDDDNDEQDSDSENGDNGLSVIEEHPNAPKPLYPAIDRPGPPKVVPPRPIRLEKDSSDDQAFIESGQPNGDDKKSTTSKSSSLIGKIVPNILKRKLNLGDKEPSTQDDEEKGSSWQDKIKLQKLIPNKFQRSASNDPEEEEAKKRAKQQRKEEKSRQKQIRAERKVELRRLAAIERRRRLVADSIDLMLQCLRSFTSFAILVGNIRRHFLPRPWLSDNLDAFNNPDLLMLFTITLSLDVFLFWLTMILTYYRQIRLCCRMGVCKFWMWLAILFALGFGVMYTPMHYVHQQLDYTWCDFEPGSDISQYLTSD</sequence>
<protein>
    <submittedName>
        <fullName evidence="2">Uncharacterized protein</fullName>
    </submittedName>
</protein>
<proteinExistence type="predicted"/>
<organism evidence="1 2">
    <name type="scientific">Panagrolaimus sp. ES5</name>
    <dbReference type="NCBI Taxonomy" id="591445"/>
    <lineage>
        <taxon>Eukaryota</taxon>
        <taxon>Metazoa</taxon>
        <taxon>Ecdysozoa</taxon>
        <taxon>Nematoda</taxon>
        <taxon>Chromadorea</taxon>
        <taxon>Rhabditida</taxon>
        <taxon>Tylenchina</taxon>
        <taxon>Panagrolaimomorpha</taxon>
        <taxon>Panagrolaimoidea</taxon>
        <taxon>Panagrolaimidae</taxon>
        <taxon>Panagrolaimus</taxon>
    </lineage>
</organism>
<dbReference type="Proteomes" id="UP000887579">
    <property type="component" value="Unplaced"/>
</dbReference>
<accession>A0AC34F6I8</accession>
<dbReference type="WBParaSite" id="ES5_v2.g12744.t1">
    <property type="protein sequence ID" value="ES5_v2.g12744.t1"/>
    <property type="gene ID" value="ES5_v2.g12744"/>
</dbReference>
<reference evidence="2" key="1">
    <citation type="submission" date="2022-11" db="UniProtKB">
        <authorList>
            <consortium name="WormBaseParasite"/>
        </authorList>
    </citation>
    <scope>IDENTIFICATION</scope>
</reference>
<evidence type="ECO:0000313" key="1">
    <source>
        <dbReference type="Proteomes" id="UP000887579"/>
    </source>
</evidence>
<evidence type="ECO:0000313" key="2">
    <source>
        <dbReference type="WBParaSite" id="ES5_v2.g12744.t1"/>
    </source>
</evidence>
<name>A0AC34F6I8_9BILA</name>